<evidence type="ECO:0000256" key="1">
    <source>
        <dbReference type="SAM" id="MobiDB-lite"/>
    </source>
</evidence>
<sequence length="145" mass="16990">MSISEKFVQPVIPRFDGHYDFWCMTMLYFLGVSDESKAYKLFDPKTKKVIVSSDVVFEEDKNCDDNSTVPESTSNSKPNDVSIEGRDTRTRRQPIWLTDYETNLLVEENSLVAMMMIDFEDSHSFEEACTSQKWREAMCEEERKR</sequence>
<feature type="region of interest" description="Disordered" evidence="1">
    <location>
        <begin position="61"/>
        <end position="86"/>
    </location>
</feature>
<evidence type="ECO:0000259" key="2">
    <source>
        <dbReference type="Pfam" id="PF25597"/>
    </source>
</evidence>
<evidence type="ECO:0000313" key="3">
    <source>
        <dbReference type="EMBL" id="KYP33556.1"/>
    </source>
</evidence>
<feature type="compositionally biased region" description="Polar residues" evidence="1">
    <location>
        <begin position="65"/>
        <end position="79"/>
    </location>
</feature>
<dbReference type="Gramene" id="C.cajan_44642.t">
    <property type="protein sequence ID" value="C.cajan_44642.t"/>
    <property type="gene ID" value="C.cajan_44642"/>
</dbReference>
<dbReference type="EMBL" id="KQ484845">
    <property type="protein sequence ID" value="KYP33556.1"/>
    <property type="molecule type" value="Genomic_DNA"/>
</dbReference>
<reference evidence="3" key="1">
    <citation type="journal article" date="2012" name="Nat. Biotechnol.">
        <title>Draft genome sequence of pigeonpea (Cajanus cajan), an orphan legume crop of resource-poor farmers.</title>
        <authorList>
            <person name="Varshney R.K."/>
            <person name="Chen W."/>
            <person name="Li Y."/>
            <person name="Bharti A.K."/>
            <person name="Saxena R.K."/>
            <person name="Schlueter J.A."/>
            <person name="Donoghue M.T."/>
            <person name="Azam S."/>
            <person name="Fan G."/>
            <person name="Whaley A.M."/>
            <person name="Farmer A.D."/>
            <person name="Sheridan J."/>
            <person name="Iwata A."/>
            <person name="Tuteja R."/>
            <person name="Penmetsa R.V."/>
            <person name="Wu W."/>
            <person name="Upadhyaya H.D."/>
            <person name="Yang S.P."/>
            <person name="Shah T."/>
            <person name="Saxena K.B."/>
            <person name="Michael T."/>
            <person name="McCombie W.R."/>
            <person name="Yang B."/>
            <person name="Zhang G."/>
            <person name="Yang H."/>
            <person name="Wang J."/>
            <person name="Spillane C."/>
            <person name="Cook D.R."/>
            <person name="May G.D."/>
            <person name="Xu X."/>
            <person name="Jackson S.A."/>
        </authorList>
    </citation>
    <scope>NUCLEOTIDE SEQUENCE [LARGE SCALE GENOMIC DNA]</scope>
</reference>
<evidence type="ECO:0000313" key="4">
    <source>
        <dbReference type="Proteomes" id="UP000075243"/>
    </source>
</evidence>
<dbReference type="InterPro" id="IPR057670">
    <property type="entry name" value="SH3_retrovirus"/>
</dbReference>
<feature type="domain" description="Retroviral polymerase SH3-like" evidence="2">
    <location>
        <begin position="28"/>
        <end position="68"/>
    </location>
</feature>
<gene>
    <name evidence="3" type="ORF">KK1_045582</name>
</gene>
<accession>A0A151QTJ2</accession>
<dbReference type="Proteomes" id="UP000075243">
    <property type="component" value="Unassembled WGS sequence"/>
</dbReference>
<protein>
    <recommendedName>
        <fullName evidence="2">Retroviral polymerase SH3-like domain-containing protein</fullName>
    </recommendedName>
</protein>
<dbReference type="STRING" id="3821.A0A151QTJ2"/>
<organism evidence="3 4">
    <name type="scientific">Cajanus cajan</name>
    <name type="common">Pigeon pea</name>
    <name type="synonym">Cajanus indicus</name>
    <dbReference type="NCBI Taxonomy" id="3821"/>
    <lineage>
        <taxon>Eukaryota</taxon>
        <taxon>Viridiplantae</taxon>
        <taxon>Streptophyta</taxon>
        <taxon>Embryophyta</taxon>
        <taxon>Tracheophyta</taxon>
        <taxon>Spermatophyta</taxon>
        <taxon>Magnoliopsida</taxon>
        <taxon>eudicotyledons</taxon>
        <taxon>Gunneridae</taxon>
        <taxon>Pentapetalae</taxon>
        <taxon>rosids</taxon>
        <taxon>fabids</taxon>
        <taxon>Fabales</taxon>
        <taxon>Fabaceae</taxon>
        <taxon>Papilionoideae</taxon>
        <taxon>50 kb inversion clade</taxon>
        <taxon>NPAAA clade</taxon>
        <taxon>indigoferoid/millettioid clade</taxon>
        <taxon>Phaseoleae</taxon>
        <taxon>Cajanus</taxon>
    </lineage>
</organism>
<dbReference type="AlphaFoldDB" id="A0A151QTJ2"/>
<name>A0A151QTJ2_CAJCA</name>
<proteinExistence type="predicted"/>
<keyword evidence="4" id="KW-1185">Reference proteome</keyword>
<dbReference type="Pfam" id="PF25597">
    <property type="entry name" value="SH3_retrovirus"/>
    <property type="match status" value="1"/>
</dbReference>